<dbReference type="EMBL" id="JAXQNO010000004">
    <property type="protein sequence ID" value="KAK4799161.1"/>
    <property type="molecule type" value="Genomic_DNA"/>
</dbReference>
<protein>
    <submittedName>
        <fullName evidence="2">Uncharacterized protein</fullName>
    </submittedName>
</protein>
<dbReference type="AlphaFoldDB" id="A0AAN7MQ26"/>
<dbReference type="PANTHER" id="PTHR31865">
    <property type="entry name" value="OSJNBA0071G03.3 PROTEIN"/>
    <property type="match status" value="1"/>
</dbReference>
<evidence type="ECO:0000256" key="1">
    <source>
        <dbReference type="SAM" id="MobiDB-lite"/>
    </source>
</evidence>
<name>A0AAN7MQ26_TRANT</name>
<keyword evidence="3" id="KW-1185">Reference proteome</keyword>
<organism evidence="2 3">
    <name type="scientific">Trapa natans</name>
    <name type="common">Water chestnut</name>
    <dbReference type="NCBI Taxonomy" id="22666"/>
    <lineage>
        <taxon>Eukaryota</taxon>
        <taxon>Viridiplantae</taxon>
        <taxon>Streptophyta</taxon>
        <taxon>Embryophyta</taxon>
        <taxon>Tracheophyta</taxon>
        <taxon>Spermatophyta</taxon>
        <taxon>Magnoliopsida</taxon>
        <taxon>eudicotyledons</taxon>
        <taxon>Gunneridae</taxon>
        <taxon>Pentapetalae</taxon>
        <taxon>rosids</taxon>
        <taxon>malvids</taxon>
        <taxon>Myrtales</taxon>
        <taxon>Lythraceae</taxon>
        <taxon>Trapa</taxon>
    </lineage>
</organism>
<accession>A0AAN7MQ26</accession>
<sequence>MGRTASEMETGASSTLMAGTGGAPNVHQSDGEWPFSNMVAVEEGGRGDRRSIKPPKMTKKKKKKNQVLLEGYVEPTGDEEDLRRTKSLTDEDLDELKACLDLGFSFGYDEIPELCSTLPALELCYSMSRKYSDESLKLSERKSEASESAPESAASPIASWRISSPGKLCSDALLWQCCNYPSFALIRRIDSANPFTW</sequence>
<gene>
    <name evidence="2" type="ORF">SAY86_024526</name>
</gene>
<dbReference type="PANTHER" id="PTHR31865:SF0">
    <property type="entry name" value="EXPRESSED PROTEIN"/>
    <property type="match status" value="1"/>
</dbReference>
<reference evidence="2 3" key="1">
    <citation type="journal article" date="2023" name="Hortic Res">
        <title>Pangenome of water caltrop reveals structural variations and asymmetric subgenome divergence after allopolyploidization.</title>
        <authorList>
            <person name="Zhang X."/>
            <person name="Chen Y."/>
            <person name="Wang L."/>
            <person name="Yuan Y."/>
            <person name="Fang M."/>
            <person name="Shi L."/>
            <person name="Lu R."/>
            <person name="Comes H.P."/>
            <person name="Ma Y."/>
            <person name="Chen Y."/>
            <person name="Huang G."/>
            <person name="Zhou Y."/>
            <person name="Zheng Z."/>
            <person name="Qiu Y."/>
        </authorList>
    </citation>
    <scope>NUCLEOTIDE SEQUENCE [LARGE SCALE GENOMIC DNA]</scope>
    <source>
        <strain evidence="2">F231</strain>
    </source>
</reference>
<dbReference type="Proteomes" id="UP001346149">
    <property type="component" value="Unassembled WGS sequence"/>
</dbReference>
<dbReference type="InterPro" id="IPR012881">
    <property type="entry name" value="DUF1685"/>
</dbReference>
<evidence type="ECO:0000313" key="2">
    <source>
        <dbReference type="EMBL" id="KAK4799161.1"/>
    </source>
</evidence>
<comment type="caution">
    <text evidence="2">The sequence shown here is derived from an EMBL/GenBank/DDBJ whole genome shotgun (WGS) entry which is preliminary data.</text>
</comment>
<proteinExistence type="predicted"/>
<feature type="compositionally biased region" description="Basic residues" evidence="1">
    <location>
        <begin position="52"/>
        <end position="65"/>
    </location>
</feature>
<dbReference type="Pfam" id="PF07939">
    <property type="entry name" value="DUF1685"/>
    <property type="match status" value="1"/>
</dbReference>
<feature type="region of interest" description="Disordered" evidence="1">
    <location>
        <begin position="1"/>
        <end position="86"/>
    </location>
</feature>
<evidence type="ECO:0000313" key="3">
    <source>
        <dbReference type="Proteomes" id="UP001346149"/>
    </source>
</evidence>